<evidence type="ECO:0000313" key="2">
    <source>
        <dbReference type="Proteomes" id="UP001499979"/>
    </source>
</evidence>
<reference evidence="1 2" key="1">
    <citation type="journal article" date="2019" name="Int. J. Syst. Evol. Microbiol.">
        <title>The Global Catalogue of Microorganisms (GCM) 10K type strain sequencing project: providing services to taxonomists for standard genome sequencing and annotation.</title>
        <authorList>
            <consortium name="The Broad Institute Genomics Platform"/>
            <consortium name="The Broad Institute Genome Sequencing Center for Infectious Disease"/>
            <person name="Wu L."/>
            <person name="Ma J."/>
        </authorList>
    </citation>
    <scope>NUCLEOTIDE SEQUENCE [LARGE SCALE GENOMIC DNA]</scope>
    <source>
        <strain evidence="1 2">JCM 11813</strain>
    </source>
</reference>
<dbReference type="EMBL" id="BAAAJE010000006">
    <property type="protein sequence ID" value="GAA1138373.1"/>
    <property type="molecule type" value="Genomic_DNA"/>
</dbReference>
<comment type="caution">
    <text evidence="1">The sequence shown here is derived from an EMBL/GenBank/DDBJ whole genome shotgun (WGS) entry which is preliminary data.</text>
</comment>
<evidence type="ECO:0008006" key="3">
    <source>
        <dbReference type="Google" id="ProtNLM"/>
    </source>
</evidence>
<proteinExistence type="predicted"/>
<evidence type="ECO:0000313" key="1">
    <source>
        <dbReference type="EMBL" id="GAA1138373.1"/>
    </source>
</evidence>
<name>A0ABN1UD06_9ACTN</name>
<sequence length="132" mass="14513">MGTVHIDASEVARLAVDLSEAPGRLQRRAPRTMKRSALEIKRRMMQDFSGHRRARGTELSLEMQQLDGLGLTWEIGELDSAGYRWGLAAILTFGTSNNAPVVDHTAALWREMPTTISHLGGDAEDSVLRGAE</sequence>
<protein>
    <recommendedName>
        <fullName evidence="3">DUF222 domain-containing protein</fullName>
    </recommendedName>
</protein>
<keyword evidence="2" id="KW-1185">Reference proteome</keyword>
<dbReference type="Proteomes" id="UP001499979">
    <property type="component" value="Unassembled WGS sequence"/>
</dbReference>
<gene>
    <name evidence="1" type="ORF">GCM10009606_17720</name>
</gene>
<organism evidence="1 2">
    <name type="scientific">Nocardioides aquiterrae</name>
    <dbReference type="NCBI Taxonomy" id="203799"/>
    <lineage>
        <taxon>Bacteria</taxon>
        <taxon>Bacillati</taxon>
        <taxon>Actinomycetota</taxon>
        <taxon>Actinomycetes</taxon>
        <taxon>Propionibacteriales</taxon>
        <taxon>Nocardioidaceae</taxon>
        <taxon>Nocardioides</taxon>
    </lineage>
</organism>
<accession>A0ABN1UD06</accession>
<dbReference type="RefSeq" id="WP_343907136.1">
    <property type="nucleotide sequence ID" value="NZ_BAAAJE010000006.1"/>
</dbReference>